<dbReference type="GO" id="GO:0006869">
    <property type="term" value="P:lipid transport"/>
    <property type="evidence" value="ECO:0007669"/>
    <property type="project" value="UniProtKB-KW"/>
</dbReference>
<sequence length="384" mass="44000">MRVPSYVGRMKCTALDLGNLPPYIHQIRVLSMDISAIWAVEVDIEYSGGMTFDIEIRYKDQEPKLQEDTIDRRLDSSCGMEMIAYVLEDGLEKSKSIGWASTWMSKWKAIQHSSVDHVSHVPLSLTMSVASLQGTLQLHIKPPPSDQLWFGFTSMPEIDWDLEPKIRDQKISSSEIALLLKDYFKDAIHEFLVVPNFECICIPWMLDEKDDWVPLKVAPFKWVHQWEGRDTEELDASNSQCEENKNKSTDIDGNRANTSAYQSPSHESLLDFEASQISPCISVSSDQLSHTNMLKVETPESKEIQDVSNHSRVASPMIASREMVILEGHKTMHFEMDQKPRKISRKLQMKDMGKLVGSKIEEKRRHIGEKGKYIVEKIRESTRT</sequence>
<proteinExistence type="predicted"/>
<evidence type="ECO:0000256" key="2">
    <source>
        <dbReference type="ARBA" id="ARBA00022448"/>
    </source>
</evidence>
<dbReference type="PANTHER" id="PTHR13466">
    <property type="entry name" value="TEX2 PROTEIN-RELATED"/>
    <property type="match status" value="1"/>
</dbReference>
<dbReference type="OrthoDB" id="26740at2759"/>
<name>A0A8N4IGA9_ELAGV</name>
<dbReference type="Proteomes" id="UP000504607">
    <property type="component" value="Chromosome 11"/>
</dbReference>
<dbReference type="PANTHER" id="PTHR13466:SF0">
    <property type="entry name" value="SMP-LTD DOMAIN-CONTAINING PROTEIN"/>
    <property type="match status" value="1"/>
</dbReference>
<evidence type="ECO:0000313" key="11">
    <source>
        <dbReference type="Proteomes" id="UP000504607"/>
    </source>
</evidence>
<protein>
    <submittedName>
        <fullName evidence="12">Testis-expressed protein 2-like</fullName>
    </submittedName>
</protein>
<evidence type="ECO:0000256" key="4">
    <source>
        <dbReference type="ARBA" id="ARBA00022824"/>
    </source>
</evidence>
<feature type="domain" description="SMP-LTD" evidence="10">
    <location>
        <begin position="1"/>
        <end position="203"/>
    </location>
</feature>
<comment type="subcellular location">
    <subcellularLocation>
        <location evidence="1">Endoplasmic reticulum membrane</location>
    </subcellularLocation>
</comment>
<dbReference type="RefSeq" id="XP_029123270.1">
    <property type="nucleotide sequence ID" value="XM_029267437.1"/>
</dbReference>
<keyword evidence="3" id="KW-0812">Transmembrane</keyword>
<dbReference type="InterPro" id="IPR031468">
    <property type="entry name" value="SMP_LBD"/>
</dbReference>
<keyword evidence="4" id="KW-0256">Endoplasmic reticulum</keyword>
<keyword evidence="8" id="KW-0472">Membrane</keyword>
<evidence type="ECO:0000256" key="1">
    <source>
        <dbReference type="ARBA" id="ARBA00004586"/>
    </source>
</evidence>
<keyword evidence="6" id="KW-0445">Lipid transport</keyword>
<organism evidence="11 12">
    <name type="scientific">Elaeis guineensis var. tenera</name>
    <name type="common">Oil palm</name>
    <dbReference type="NCBI Taxonomy" id="51953"/>
    <lineage>
        <taxon>Eukaryota</taxon>
        <taxon>Viridiplantae</taxon>
        <taxon>Streptophyta</taxon>
        <taxon>Embryophyta</taxon>
        <taxon>Tracheophyta</taxon>
        <taxon>Spermatophyta</taxon>
        <taxon>Magnoliopsida</taxon>
        <taxon>Liliopsida</taxon>
        <taxon>Arecaceae</taxon>
        <taxon>Arecoideae</taxon>
        <taxon>Cocoseae</taxon>
        <taxon>Elaeidinae</taxon>
        <taxon>Elaeis</taxon>
    </lineage>
</organism>
<evidence type="ECO:0000256" key="3">
    <source>
        <dbReference type="ARBA" id="ARBA00022692"/>
    </source>
</evidence>
<dbReference type="AlphaFoldDB" id="A0A8N4IGA9"/>
<gene>
    <name evidence="12" type="primary">LOC105053745</name>
</gene>
<evidence type="ECO:0000256" key="6">
    <source>
        <dbReference type="ARBA" id="ARBA00023055"/>
    </source>
</evidence>
<feature type="compositionally biased region" description="Basic and acidic residues" evidence="9">
    <location>
        <begin position="242"/>
        <end position="253"/>
    </location>
</feature>
<evidence type="ECO:0000256" key="7">
    <source>
        <dbReference type="ARBA" id="ARBA00023121"/>
    </source>
</evidence>
<keyword evidence="11" id="KW-1185">Reference proteome</keyword>
<evidence type="ECO:0000313" key="12">
    <source>
        <dbReference type="RefSeq" id="XP_029123270.1"/>
    </source>
</evidence>
<dbReference type="KEGG" id="egu:105053745"/>
<accession>A0A8N4IGA9</accession>
<dbReference type="CDD" id="cd21675">
    <property type="entry name" value="SMP_TEX2"/>
    <property type="match status" value="1"/>
</dbReference>
<keyword evidence="2" id="KW-0813">Transport</keyword>
<reference evidence="12" key="1">
    <citation type="submission" date="2025-08" db="UniProtKB">
        <authorList>
            <consortium name="RefSeq"/>
        </authorList>
    </citation>
    <scope>IDENTIFICATION</scope>
</reference>
<keyword evidence="7" id="KW-0446">Lipid-binding</keyword>
<dbReference type="GO" id="GO:0005789">
    <property type="term" value="C:endoplasmic reticulum membrane"/>
    <property type="evidence" value="ECO:0007669"/>
    <property type="project" value="UniProtKB-SubCell"/>
</dbReference>
<evidence type="ECO:0000256" key="8">
    <source>
        <dbReference type="ARBA" id="ARBA00023136"/>
    </source>
</evidence>
<keyword evidence="5" id="KW-1133">Transmembrane helix</keyword>
<evidence type="ECO:0000256" key="5">
    <source>
        <dbReference type="ARBA" id="ARBA00022989"/>
    </source>
</evidence>
<dbReference type="GO" id="GO:0008289">
    <property type="term" value="F:lipid binding"/>
    <property type="evidence" value="ECO:0007669"/>
    <property type="project" value="UniProtKB-KW"/>
</dbReference>
<evidence type="ECO:0000259" key="10">
    <source>
        <dbReference type="PROSITE" id="PS51847"/>
    </source>
</evidence>
<feature type="region of interest" description="Disordered" evidence="9">
    <location>
        <begin position="232"/>
        <end position="260"/>
    </location>
</feature>
<dbReference type="PROSITE" id="PS51847">
    <property type="entry name" value="SMP"/>
    <property type="match status" value="1"/>
</dbReference>
<evidence type="ECO:0000256" key="9">
    <source>
        <dbReference type="SAM" id="MobiDB-lite"/>
    </source>
</evidence>